<protein>
    <submittedName>
        <fullName evidence="3">Uncharacterized protein</fullName>
    </submittedName>
</protein>
<keyword evidence="2" id="KW-0472">Membrane</keyword>
<feature type="region of interest" description="Disordered" evidence="1">
    <location>
        <begin position="661"/>
        <end position="760"/>
    </location>
</feature>
<dbReference type="EMBL" id="HG719576">
    <property type="protein sequence ID" value="CDJ58284.1"/>
    <property type="molecule type" value="Genomic_DNA"/>
</dbReference>
<dbReference type="OrthoDB" id="10542197at2759"/>
<evidence type="ECO:0000256" key="2">
    <source>
        <dbReference type="SAM" id="Phobius"/>
    </source>
</evidence>
<feature type="region of interest" description="Disordered" evidence="1">
    <location>
        <begin position="51"/>
        <end position="74"/>
    </location>
</feature>
<feature type="region of interest" description="Disordered" evidence="1">
    <location>
        <begin position="556"/>
        <end position="615"/>
    </location>
</feature>
<name>U6M743_EIMMA</name>
<feature type="region of interest" description="Disordered" evidence="1">
    <location>
        <begin position="149"/>
        <end position="168"/>
    </location>
</feature>
<keyword evidence="2" id="KW-0812">Transmembrane</keyword>
<dbReference type="GeneID" id="25338919"/>
<feature type="compositionally biased region" description="Pro residues" evidence="1">
    <location>
        <begin position="675"/>
        <end position="684"/>
    </location>
</feature>
<proteinExistence type="predicted"/>
<feature type="transmembrane region" description="Helical" evidence="2">
    <location>
        <begin position="96"/>
        <end position="117"/>
    </location>
</feature>
<keyword evidence="4" id="KW-1185">Reference proteome</keyword>
<evidence type="ECO:0000313" key="3">
    <source>
        <dbReference type="EMBL" id="CDJ58284.1"/>
    </source>
</evidence>
<accession>U6M743</accession>
<organism evidence="3 4">
    <name type="scientific">Eimeria maxima</name>
    <name type="common">Coccidian parasite</name>
    <dbReference type="NCBI Taxonomy" id="5804"/>
    <lineage>
        <taxon>Eukaryota</taxon>
        <taxon>Sar</taxon>
        <taxon>Alveolata</taxon>
        <taxon>Apicomplexa</taxon>
        <taxon>Conoidasida</taxon>
        <taxon>Coccidia</taxon>
        <taxon>Eucoccidiorida</taxon>
        <taxon>Eimeriorina</taxon>
        <taxon>Eimeriidae</taxon>
        <taxon>Eimeria</taxon>
    </lineage>
</organism>
<dbReference type="Proteomes" id="UP000030763">
    <property type="component" value="Unassembled WGS sequence"/>
</dbReference>
<dbReference type="AlphaFoldDB" id="U6M743"/>
<keyword evidence="2" id="KW-1133">Transmembrane helix</keyword>
<dbReference type="VEuPathDB" id="ToxoDB:EMWEY_00049330"/>
<sequence>MTWPSITFRRGRRLAGGHCSSALHQVVRNGEFNDLEASIRGKMELAPAFSRETEANPPRGHLDHHETQSRLPSPTHFVKYGGPLTLQQPSNKRRSWVFSPRMLVIPVVMLALTYWLLRCLHRLPSNPRAGAPPRALAGQEDQACISAASKSPHNENEEVNGEDSAGPWRVLPGAVRGSGGGTRALGPWDPQAAPTRFPTIPHRQNIRLFPEAQGAGSASLPKNLRLPQRKPREDTYSKAAGEVSQTRRHLVTLLLGAPVARLAEEGSLYDDLRQWEGREMPESAKTQATNVLKWMQTNASLCTKLLSALQADQAFNLAFIVLRIITFDLAALSLVPRDLEPLRYQAGESLLDLIWTVLPIRVESPQAEAVRTNISAMERLVLNIKLPRPCTETVKTRKRKFRTLTLLTTMRIVGKYCTKSLSRIQEHAEKSSEEVLRRAVDDEIRILTALWEEHRYHLIRDRVHRHFALASQERTGVWLLIPKEEVVKGTEPLPEYKVLLNRLDVAVEKAGGQLLPGAQRKRTAADGATGVRCRGASHAGHSSGRAVDAQMLSQPNCKRGATASQHQFSTPYQRHATPPSSVQKPTWTASRELPGRHQGGQQPDFQAPSWSPPIRSVTKPFMRSPFAPTIPPQGFWSQGRRHLIPSWEQLVRQPHPPVQAALSNGLPTRDEQPPVVSPQMPPQPFAGSIDTVPEHRVLPPAPHNRNRLDWGDTTTLSSAEGTRERPYNLPQDELTPLGRPPTVGPPDLRSRGQEEPSDSV</sequence>
<feature type="region of interest" description="Disordered" evidence="1">
    <location>
        <begin position="211"/>
        <end position="241"/>
    </location>
</feature>
<feature type="compositionally biased region" description="Polar residues" evidence="1">
    <location>
        <begin position="556"/>
        <end position="589"/>
    </location>
</feature>
<dbReference type="OMA" id="TALWEEH"/>
<reference evidence="3" key="1">
    <citation type="submission" date="2013-10" db="EMBL/GenBank/DDBJ databases">
        <title>Genomic analysis of the causative agents of coccidiosis in chickens.</title>
        <authorList>
            <person name="Reid A.J."/>
            <person name="Blake D."/>
            <person name="Billington K."/>
            <person name="Browne H."/>
            <person name="Dunn M."/>
            <person name="Hung S."/>
            <person name="Kawahara F."/>
            <person name="Miranda-Saavedra D."/>
            <person name="Mourier T."/>
            <person name="Nagra H."/>
            <person name="Otto T.D."/>
            <person name="Rawlings N."/>
            <person name="Sanchez A."/>
            <person name="Sanders M."/>
            <person name="Subramaniam C."/>
            <person name="Tay Y."/>
            <person name="Dear P."/>
            <person name="Doerig C."/>
            <person name="Gruber A."/>
            <person name="Parkinson J."/>
            <person name="Shirley M."/>
            <person name="Wan K.L."/>
            <person name="Berriman M."/>
            <person name="Tomley F."/>
            <person name="Pain A."/>
        </authorList>
    </citation>
    <scope>NUCLEOTIDE SEQUENCE [LARGE SCALE GENOMIC DNA]</scope>
    <source>
        <strain evidence="3">Weybridge</strain>
    </source>
</reference>
<evidence type="ECO:0000256" key="1">
    <source>
        <dbReference type="SAM" id="MobiDB-lite"/>
    </source>
</evidence>
<evidence type="ECO:0000313" key="4">
    <source>
        <dbReference type="Proteomes" id="UP000030763"/>
    </source>
</evidence>
<reference evidence="3" key="2">
    <citation type="submission" date="2013-10" db="EMBL/GenBank/DDBJ databases">
        <authorList>
            <person name="Aslett M."/>
        </authorList>
    </citation>
    <scope>NUCLEOTIDE SEQUENCE [LARGE SCALE GENOMIC DNA]</scope>
    <source>
        <strain evidence="3">Weybridge</strain>
    </source>
</reference>
<gene>
    <name evidence="3" type="ORF">EMWEY_00049330</name>
</gene>
<dbReference type="RefSeq" id="XP_013334930.1">
    <property type="nucleotide sequence ID" value="XM_013479476.1"/>
</dbReference>